<feature type="domain" description="FAD-binding PCMH-type" evidence="6">
    <location>
        <begin position="329"/>
        <end position="504"/>
    </location>
</feature>
<sequence length="800" mass="86865">MMSESVDPTENRQTEVLVVAWVMTGAAVLTVGIKLFARVRIVHVIGWDDFFIFLSLIFSVIASSFVHYGVQLGFGQHTAVVAGKHGTQRLFQGAKVQMLGYPFNIAAFSFPNISIAILVCQILPLNPQRTIALHAMAILQVIFAIITIALVFAQCQPTSKLWEKTLPGSCWSPDIVNYFSYWLCAYTTLTDMVLAIVPSRAFWNLQMPRFTKAGLIAMMSMTMLSAVVTIVKGTYLPLFTDTTDPLWKPVPLVLWGLVEQNIVIIAACVPTMRPFFNRVWKRGLTSRSAPHSRSLALDPFSSAAGERERLGRQNKSNSDLALVGAEVDMHTLNKAIDKDDAASGESQRGIVRTVEVRMDWNDKGMYGGHSYANYGLGGFNGSLVVDMKNMGAFSYNETDQTATFGPGNLLGNLSQKLQPLGRATAYGEVDVIGSGGHMTIGGLGTLSRQLGLATDQIVSAQCVVANGSIVTASASTNPDLFFAIRGAGFSFAIITEFTMKTAPAPSEITQYAYKITARDTTSFTSTFQGWQSLVSQPNLSRLFSSTVTLSQGSMIINGIFYGPRSEFDALGTNSIMPTNSSAVSGQSTVVTVPFVGLGDPTLTATGSFPLHFYAKSVKTTNKTLMSNETIQMMFSYINATEKGSPVWLVIWDLEGGAISDVSQTATAYWHRDALYFMQSYIVSLTEPVSDVSKSFLAGLSLLVQSETGADQSAYPGYVDPELGEPQRSYWGCNMPRLQTVKAALDPDNVFRNPQTVSTTYNASMCPTQQSPPPTSGSVAPAYMGQYTLLSIVVLVVVFYL</sequence>
<dbReference type="InterPro" id="IPR049326">
    <property type="entry name" value="Rhodopsin_dom_fungi"/>
</dbReference>
<keyword evidence="5" id="KW-1133">Transmembrane helix</keyword>
<feature type="transmembrane region" description="Helical" evidence="5">
    <location>
        <begin position="215"/>
        <end position="240"/>
    </location>
</feature>
<keyword evidence="8" id="KW-1185">Reference proteome</keyword>
<name>A0A8H7BC58_9PLEO</name>
<dbReference type="PROSITE" id="PS51387">
    <property type="entry name" value="FAD_PCMH"/>
    <property type="match status" value="1"/>
</dbReference>
<dbReference type="GO" id="GO:0016491">
    <property type="term" value="F:oxidoreductase activity"/>
    <property type="evidence" value="ECO:0007669"/>
    <property type="project" value="UniProtKB-KW"/>
</dbReference>
<feature type="transmembrane region" description="Helical" evidence="5">
    <location>
        <begin position="179"/>
        <end position="203"/>
    </location>
</feature>
<evidence type="ECO:0000259" key="6">
    <source>
        <dbReference type="PROSITE" id="PS51387"/>
    </source>
</evidence>
<dbReference type="Pfam" id="PF20684">
    <property type="entry name" value="Fung_rhodopsin"/>
    <property type="match status" value="1"/>
</dbReference>
<feature type="transmembrane region" description="Helical" evidence="5">
    <location>
        <begin position="131"/>
        <end position="153"/>
    </location>
</feature>
<proteinExistence type="inferred from homology"/>
<keyword evidence="5" id="KW-0812">Transmembrane</keyword>
<evidence type="ECO:0000256" key="1">
    <source>
        <dbReference type="ARBA" id="ARBA00005466"/>
    </source>
</evidence>
<dbReference type="AlphaFoldDB" id="A0A8H7BC58"/>
<keyword evidence="5" id="KW-0472">Membrane</keyword>
<dbReference type="RefSeq" id="XP_038786831.1">
    <property type="nucleotide sequence ID" value="XM_038931142.1"/>
</dbReference>
<dbReference type="PANTHER" id="PTHR42973:SF17">
    <property type="entry name" value="OXIDASE, PUTATIVE (AFU_ORTHOLOGUE AFUA_6G14340)-RELATED"/>
    <property type="match status" value="1"/>
</dbReference>
<dbReference type="Proteomes" id="UP000596902">
    <property type="component" value="Unassembled WGS sequence"/>
</dbReference>
<protein>
    <submittedName>
        <fullName evidence="7">Fad-binding domain-containing protein</fullName>
    </submittedName>
</protein>
<dbReference type="InterPro" id="IPR050416">
    <property type="entry name" value="FAD-linked_Oxidoreductase"/>
</dbReference>
<dbReference type="InterPro" id="IPR016169">
    <property type="entry name" value="FAD-bd_PCMH_sub2"/>
</dbReference>
<evidence type="ECO:0000256" key="5">
    <source>
        <dbReference type="SAM" id="Phobius"/>
    </source>
</evidence>
<dbReference type="PANTHER" id="PTHR42973">
    <property type="entry name" value="BINDING OXIDOREDUCTASE, PUTATIVE (AFU_ORTHOLOGUE AFUA_1G17690)-RELATED"/>
    <property type="match status" value="1"/>
</dbReference>
<keyword evidence="4" id="KW-0560">Oxidoreductase</keyword>
<organism evidence="7 8">
    <name type="scientific">Alternaria burnsii</name>
    <dbReference type="NCBI Taxonomy" id="1187904"/>
    <lineage>
        <taxon>Eukaryota</taxon>
        <taxon>Fungi</taxon>
        <taxon>Dikarya</taxon>
        <taxon>Ascomycota</taxon>
        <taxon>Pezizomycotina</taxon>
        <taxon>Dothideomycetes</taxon>
        <taxon>Pleosporomycetidae</taxon>
        <taxon>Pleosporales</taxon>
        <taxon>Pleosporineae</taxon>
        <taxon>Pleosporaceae</taxon>
        <taxon>Alternaria</taxon>
        <taxon>Alternaria sect. Alternaria</taxon>
    </lineage>
</organism>
<feature type="transmembrane region" description="Helical" evidence="5">
    <location>
        <begin position="16"/>
        <end position="37"/>
    </location>
</feature>
<dbReference type="Pfam" id="PF01565">
    <property type="entry name" value="FAD_binding_4"/>
    <property type="match status" value="1"/>
</dbReference>
<dbReference type="Pfam" id="PF08031">
    <property type="entry name" value="BBE"/>
    <property type="match status" value="1"/>
</dbReference>
<evidence type="ECO:0000313" key="8">
    <source>
        <dbReference type="Proteomes" id="UP000596902"/>
    </source>
</evidence>
<accession>A0A8H7BC58</accession>
<dbReference type="EMBL" id="JAAABM010000007">
    <property type="protein sequence ID" value="KAF7676590.1"/>
    <property type="molecule type" value="Genomic_DNA"/>
</dbReference>
<keyword evidence="2" id="KW-0285">Flavoprotein</keyword>
<comment type="similarity">
    <text evidence="1">Belongs to the oxygen-dependent FAD-linked oxidoreductase family.</text>
</comment>
<feature type="transmembrane region" description="Helical" evidence="5">
    <location>
        <begin position="99"/>
        <end position="119"/>
    </location>
</feature>
<keyword evidence="3" id="KW-0274">FAD</keyword>
<dbReference type="GeneID" id="62204320"/>
<evidence type="ECO:0000256" key="4">
    <source>
        <dbReference type="ARBA" id="ARBA00023002"/>
    </source>
</evidence>
<dbReference type="InterPro" id="IPR012951">
    <property type="entry name" value="BBE"/>
</dbReference>
<dbReference type="InterPro" id="IPR036318">
    <property type="entry name" value="FAD-bd_PCMH-like_sf"/>
</dbReference>
<dbReference type="Gene3D" id="3.40.462.20">
    <property type="match status" value="1"/>
</dbReference>
<dbReference type="InterPro" id="IPR016166">
    <property type="entry name" value="FAD-bd_PCMH"/>
</dbReference>
<evidence type="ECO:0000256" key="3">
    <source>
        <dbReference type="ARBA" id="ARBA00022827"/>
    </source>
</evidence>
<evidence type="ECO:0000313" key="7">
    <source>
        <dbReference type="EMBL" id="KAF7676590.1"/>
    </source>
</evidence>
<dbReference type="InterPro" id="IPR006094">
    <property type="entry name" value="Oxid_FAD_bind_N"/>
</dbReference>
<feature type="transmembrane region" description="Helical" evidence="5">
    <location>
        <begin position="49"/>
        <end position="70"/>
    </location>
</feature>
<dbReference type="SUPFAM" id="SSF56176">
    <property type="entry name" value="FAD-binding/transporter-associated domain-like"/>
    <property type="match status" value="1"/>
</dbReference>
<dbReference type="GO" id="GO:0071949">
    <property type="term" value="F:FAD binding"/>
    <property type="evidence" value="ECO:0007669"/>
    <property type="project" value="InterPro"/>
</dbReference>
<comment type="caution">
    <text evidence="7">The sequence shown here is derived from an EMBL/GenBank/DDBJ whole genome shotgun (WGS) entry which is preliminary data.</text>
</comment>
<reference evidence="7" key="2">
    <citation type="submission" date="2020-08" db="EMBL/GenBank/DDBJ databases">
        <title>Draft Genome Sequence of Cumin Blight Pathogen Alternaria burnsii.</title>
        <authorList>
            <person name="Feng Z."/>
        </authorList>
    </citation>
    <scope>NUCLEOTIDE SEQUENCE</scope>
    <source>
        <strain evidence="7">CBS107.38</strain>
    </source>
</reference>
<gene>
    <name evidence="7" type="ORF">GT037_006095</name>
</gene>
<evidence type="ECO:0000256" key="2">
    <source>
        <dbReference type="ARBA" id="ARBA00022630"/>
    </source>
</evidence>
<reference evidence="7" key="1">
    <citation type="submission" date="2020-01" db="EMBL/GenBank/DDBJ databases">
        <authorList>
            <person name="Feng Z.H.Z."/>
        </authorList>
    </citation>
    <scope>NUCLEOTIDE SEQUENCE</scope>
    <source>
        <strain evidence="7">CBS107.38</strain>
    </source>
</reference>
<dbReference type="Gene3D" id="3.30.465.10">
    <property type="match status" value="1"/>
</dbReference>